<evidence type="ECO:0000256" key="8">
    <source>
        <dbReference type="SAM" id="MobiDB-lite"/>
    </source>
</evidence>
<protein>
    <submittedName>
        <fullName evidence="10">ABC transporter permease</fullName>
    </submittedName>
</protein>
<evidence type="ECO:0000256" key="3">
    <source>
        <dbReference type="ARBA" id="ARBA00022475"/>
    </source>
</evidence>
<keyword evidence="2 7" id="KW-0813">Transport</keyword>
<evidence type="ECO:0000313" key="11">
    <source>
        <dbReference type="Proteomes" id="UP001589646"/>
    </source>
</evidence>
<evidence type="ECO:0000256" key="2">
    <source>
        <dbReference type="ARBA" id="ARBA00022448"/>
    </source>
</evidence>
<proteinExistence type="inferred from homology"/>
<dbReference type="Pfam" id="PF00528">
    <property type="entry name" value="BPD_transp_1"/>
    <property type="match status" value="1"/>
</dbReference>
<comment type="caution">
    <text evidence="10">The sequence shown here is derived from an EMBL/GenBank/DDBJ whole genome shotgun (WGS) entry which is preliminary data.</text>
</comment>
<dbReference type="Pfam" id="PF12911">
    <property type="entry name" value="OppC_N"/>
    <property type="match status" value="1"/>
</dbReference>
<comment type="subcellular location">
    <subcellularLocation>
        <location evidence="1 7">Cell membrane</location>
        <topology evidence="1 7">Multi-pass membrane protein</topology>
    </subcellularLocation>
</comment>
<dbReference type="PANTHER" id="PTHR43386:SF1">
    <property type="entry name" value="D,D-DIPEPTIDE TRANSPORT SYSTEM PERMEASE PROTEIN DDPC-RELATED"/>
    <property type="match status" value="1"/>
</dbReference>
<evidence type="ECO:0000313" key="10">
    <source>
        <dbReference type="EMBL" id="MFB9526076.1"/>
    </source>
</evidence>
<feature type="transmembrane region" description="Helical" evidence="7">
    <location>
        <begin position="237"/>
        <end position="262"/>
    </location>
</feature>
<organism evidence="10 11">
    <name type="scientific">Nonomuraea roseola</name>
    <dbReference type="NCBI Taxonomy" id="46179"/>
    <lineage>
        <taxon>Bacteria</taxon>
        <taxon>Bacillati</taxon>
        <taxon>Actinomycetota</taxon>
        <taxon>Actinomycetes</taxon>
        <taxon>Streptosporangiales</taxon>
        <taxon>Streptosporangiaceae</taxon>
        <taxon>Nonomuraea</taxon>
    </lineage>
</organism>
<dbReference type="InterPro" id="IPR050366">
    <property type="entry name" value="BP-dependent_transpt_permease"/>
</dbReference>
<dbReference type="PANTHER" id="PTHR43386">
    <property type="entry name" value="OLIGOPEPTIDE TRANSPORT SYSTEM PERMEASE PROTEIN APPC"/>
    <property type="match status" value="1"/>
</dbReference>
<keyword evidence="11" id="KW-1185">Reference proteome</keyword>
<dbReference type="PROSITE" id="PS50928">
    <property type="entry name" value="ABC_TM1"/>
    <property type="match status" value="1"/>
</dbReference>
<accession>A0ABV5PS68</accession>
<evidence type="ECO:0000256" key="4">
    <source>
        <dbReference type="ARBA" id="ARBA00022692"/>
    </source>
</evidence>
<feature type="domain" description="ABC transmembrane type-1" evidence="9">
    <location>
        <begin position="114"/>
        <end position="305"/>
    </location>
</feature>
<evidence type="ECO:0000256" key="6">
    <source>
        <dbReference type="ARBA" id="ARBA00023136"/>
    </source>
</evidence>
<keyword evidence="5 7" id="KW-1133">Transmembrane helix</keyword>
<name>A0ABV5PS68_9ACTN</name>
<sequence>MKTPLDAAETAGAAGDSATPAGRSPWGLVLDRLRTNRAAMTGLGIVIFFLVVALAAPLLTTLSGWDPAQPDKTAIDANLAGMPRGALGGIGAEHWLGVEPVSGRDIFSRIVQGARVSLFIAFTSAAVVMVLGTVFGIAAGYFGGWVDTVISRLIDLLMSFPGLIFMIAIMAVTPDVDRIVLLIAVIGFFSWPGIARIVRGETLSVKRREFVDAARTSGARDHRILLKEILPNVSGPIIAYATLLVPGLISAEAALSFLGIGIRPPTPSWGEMLSNAVTYYQVDPMYFVIPSLCLFLVVLGFSLLGDGLRDAIDPKGARK</sequence>
<dbReference type="InterPro" id="IPR025966">
    <property type="entry name" value="OppC_N"/>
</dbReference>
<gene>
    <name evidence="10" type="ORF">ACFFRN_05560</name>
</gene>
<dbReference type="Proteomes" id="UP001589646">
    <property type="component" value="Unassembled WGS sequence"/>
</dbReference>
<evidence type="ECO:0000256" key="7">
    <source>
        <dbReference type="RuleBase" id="RU363032"/>
    </source>
</evidence>
<keyword evidence="3" id="KW-1003">Cell membrane</keyword>
<feature type="transmembrane region" description="Helical" evidence="7">
    <location>
        <begin position="285"/>
        <end position="305"/>
    </location>
</feature>
<dbReference type="CDD" id="cd06261">
    <property type="entry name" value="TM_PBP2"/>
    <property type="match status" value="1"/>
</dbReference>
<feature type="compositionally biased region" description="Low complexity" evidence="8">
    <location>
        <begin position="1"/>
        <end position="19"/>
    </location>
</feature>
<dbReference type="InterPro" id="IPR000515">
    <property type="entry name" value="MetI-like"/>
</dbReference>
<dbReference type="Gene3D" id="1.10.3720.10">
    <property type="entry name" value="MetI-like"/>
    <property type="match status" value="1"/>
</dbReference>
<evidence type="ECO:0000256" key="1">
    <source>
        <dbReference type="ARBA" id="ARBA00004651"/>
    </source>
</evidence>
<feature type="transmembrane region" description="Helical" evidence="7">
    <location>
        <begin position="118"/>
        <end position="141"/>
    </location>
</feature>
<dbReference type="EMBL" id="JBHMCE010000002">
    <property type="protein sequence ID" value="MFB9526076.1"/>
    <property type="molecule type" value="Genomic_DNA"/>
</dbReference>
<evidence type="ECO:0000256" key="5">
    <source>
        <dbReference type="ARBA" id="ARBA00022989"/>
    </source>
</evidence>
<reference evidence="10 11" key="1">
    <citation type="submission" date="2024-09" db="EMBL/GenBank/DDBJ databases">
        <authorList>
            <person name="Sun Q."/>
            <person name="Mori K."/>
        </authorList>
    </citation>
    <scope>NUCLEOTIDE SEQUENCE [LARGE SCALE GENOMIC DNA]</scope>
    <source>
        <strain evidence="10 11">JCM 3323</strain>
    </source>
</reference>
<dbReference type="SUPFAM" id="SSF161098">
    <property type="entry name" value="MetI-like"/>
    <property type="match status" value="1"/>
</dbReference>
<feature type="transmembrane region" description="Helical" evidence="7">
    <location>
        <begin position="153"/>
        <end position="173"/>
    </location>
</feature>
<feature type="transmembrane region" description="Helical" evidence="7">
    <location>
        <begin position="179"/>
        <end position="198"/>
    </location>
</feature>
<dbReference type="RefSeq" id="WP_379478982.1">
    <property type="nucleotide sequence ID" value="NZ_JBHMCE010000002.1"/>
</dbReference>
<dbReference type="InterPro" id="IPR035906">
    <property type="entry name" value="MetI-like_sf"/>
</dbReference>
<comment type="similarity">
    <text evidence="7">Belongs to the binding-protein-dependent transport system permease family.</text>
</comment>
<evidence type="ECO:0000259" key="9">
    <source>
        <dbReference type="PROSITE" id="PS50928"/>
    </source>
</evidence>
<keyword evidence="6 7" id="KW-0472">Membrane</keyword>
<keyword evidence="4 7" id="KW-0812">Transmembrane</keyword>
<feature type="region of interest" description="Disordered" evidence="8">
    <location>
        <begin position="1"/>
        <end position="20"/>
    </location>
</feature>
<feature type="transmembrane region" description="Helical" evidence="7">
    <location>
        <begin position="38"/>
        <end position="59"/>
    </location>
</feature>